<dbReference type="OrthoDB" id="772780at2"/>
<accession>A0A4R0P7A8</accession>
<name>A0A4R0P7A8_9SPHI</name>
<proteinExistence type="predicted"/>
<organism evidence="2 3">
    <name type="scientific">Pedobacter frigidisoli</name>
    <dbReference type="NCBI Taxonomy" id="2530455"/>
    <lineage>
        <taxon>Bacteria</taxon>
        <taxon>Pseudomonadati</taxon>
        <taxon>Bacteroidota</taxon>
        <taxon>Sphingobacteriia</taxon>
        <taxon>Sphingobacteriales</taxon>
        <taxon>Sphingobacteriaceae</taxon>
        <taxon>Pedobacter</taxon>
    </lineage>
</organism>
<comment type="caution">
    <text evidence="2">The sequence shown here is derived from an EMBL/GenBank/DDBJ whole genome shotgun (WGS) entry which is preliminary data.</text>
</comment>
<evidence type="ECO:0000313" key="3">
    <source>
        <dbReference type="Proteomes" id="UP000291485"/>
    </source>
</evidence>
<dbReference type="Proteomes" id="UP000291485">
    <property type="component" value="Unassembled WGS sequence"/>
</dbReference>
<feature type="transmembrane region" description="Helical" evidence="1">
    <location>
        <begin position="7"/>
        <end position="27"/>
    </location>
</feature>
<keyword evidence="3" id="KW-1185">Reference proteome</keyword>
<dbReference type="RefSeq" id="WP_131556314.1">
    <property type="nucleotide sequence ID" value="NZ_SJSN01000001.1"/>
</dbReference>
<dbReference type="EMBL" id="SJSN01000001">
    <property type="protein sequence ID" value="TCD12881.1"/>
    <property type="molecule type" value="Genomic_DNA"/>
</dbReference>
<keyword evidence="1" id="KW-0472">Membrane</keyword>
<protein>
    <submittedName>
        <fullName evidence="2">Uncharacterized protein</fullName>
    </submittedName>
</protein>
<evidence type="ECO:0000313" key="2">
    <source>
        <dbReference type="EMBL" id="TCD12881.1"/>
    </source>
</evidence>
<dbReference type="AlphaFoldDB" id="A0A4R0P7A8"/>
<reference evidence="2 3" key="1">
    <citation type="submission" date="2019-02" db="EMBL/GenBank/DDBJ databases">
        <title>Pedobacter sp. RP-3-11 sp. nov., isolated from Arctic soil.</title>
        <authorList>
            <person name="Dahal R.H."/>
        </authorList>
    </citation>
    <scope>NUCLEOTIDE SEQUENCE [LARGE SCALE GENOMIC DNA]</scope>
    <source>
        <strain evidence="2 3">RP-3-11</strain>
    </source>
</reference>
<keyword evidence="1" id="KW-1133">Transmembrane helix</keyword>
<sequence>MKTGLILHYIIGIAAVILVLASAYYINQNPKNLLSAGIIILAGCLVAFSQYQIIKNKKKRN</sequence>
<gene>
    <name evidence="2" type="ORF">EZ449_02215</name>
</gene>
<keyword evidence="1" id="KW-0812">Transmembrane</keyword>
<evidence type="ECO:0000256" key="1">
    <source>
        <dbReference type="SAM" id="Phobius"/>
    </source>
</evidence>
<feature type="transmembrane region" description="Helical" evidence="1">
    <location>
        <begin position="33"/>
        <end position="54"/>
    </location>
</feature>